<dbReference type="SMART" id="SM00418">
    <property type="entry name" value="HTH_ARSR"/>
    <property type="match status" value="1"/>
</dbReference>
<dbReference type="Gene3D" id="1.10.10.10">
    <property type="entry name" value="Winged helix-like DNA-binding domain superfamily/Winged helix DNA-binding domain"/>
    <property type="match status" value="1"/>
</dbReference>
<evidence type="ECO:0000259" key="4">
    <source>
        <dbReference type="PROSITE" id="PS50987"/>
    </source>
</evidence>
<keyword evidence="1" id="KW-0805">Transcription regulation</keyword>
<evidence type="ECO:0000256" key="3">
    <source>
        <dbReference type="ARBA" id="ARBA00023163"/>
    </source>
</evidence>
<reference evidence="5" key="1">
    <citation type="submission" date="2018-05" db="EMBL/GenBank/DDBJ databases">
        <authorList>
            <person name="Lanie J.A."/>
            <person name="Ng W.-L."/>
            <person name="Kazmierczak K.M."/>
            <person name="Andrzejewski T.M."/>
            <person name="Davidsen T.M."/>
            <person name="Wayne K.J."/>
            <person name="Tettelin H."/>
            <person name="Glass J.I."/>
            <person name="Rusch D."/>
            <person name="Podicherti R."/>
            <person name="Tsui H.-C.T."/>
            <person name="Winkler M.E."/>
        </authorList>
    </citation>
    <scope>NUCLEOTIDE SEQUENCE</scope>
</reference>
<dbReference type="InterPro" id="IPR001845">
    <property type="entry name" value="HTH_ArsR_DNA-bd_dom"/>
</dbReference>
<dbReference type="InterPro" id="IPR011991">
    <property type="entry name" value="ArsR-like_HTH"/>
</dbReference>
<organism evidence="5">
    <name type="scientific">marine metagenome</name>
    <dbReference type="NCBI Taxonomy" id="408172"/>
    <lineage>
        <taxon>unclassified sequences</taxon>
        <taxon>metagenomes</taxon>
        <taxon>ecological metagenomes</taxon>
    </lineage>
</organism>
<evidence type="ECO:0000313" key="5">
    <source>
        <dbReference type="EMBL" id="SVE45522.1"/>
    </source>
</evidence>
<accession>A0A383DLZ6</accession>
<evidence type="ECO:0000256" key="2">
    <source>
        <dbReference type="ARBA" id="ARBA00023125"/>
    </source>
</evidence>
<dbReference type="PRINTS" id="PR00778">
    <property type="entry name" value="HTHARSR"/>
</dbReference>
<feature type="non-terminal residue" evidence="5">
    <location>
        <position position="124"/>
    </location>
</feature>
<dbReference type="PANTHER" id="PTHR33154">
    <property type="entry name" value="TRANSCRIPTIONAL REGULATOR, ARSR FAMILY"/>
    <property type="match status" value="1"/>
</dbReference>
<keyword evidence="2" id="KW-0238">DNA-binding</keyword>
<dbReference type="InterPro" id="IPR036388">
    <property type="entry name" value="WH-like_DNA-bd_sf"/>
</dbReference>
<dbReference type="GO" id="GO:0003700">
    <property type="term" value="F:DNA-binding transcription factor activity"/>
    <property type="evidence" value="ECO:0007669"/>
    <property type="project" value="InterPro"/>
</dbReference>
<dbReference type="AlphaFoldDB" id="A0A383DLZ6"/>
<dbReference type="NCBIfam" id="NF033788">
    <property type="entry name" value="HTH_metalloreg"/>
    <property type="match status" value="1"/>
</dbReference>
<sequence>MPDPWEILKSLADPTRLRIIHLLDKDEFSVAEMQEILGMGQSRISTHLATLRKGNLVLDRKEGKKTYYRRKTGPDEEERIVEAALAALADRPESRKDLVSLKRALDKRRRATERYFNAVAGRLG</sequence>
<dbReference type="CDD" id="cd00090">
    <property type="entry name" value="HTH_ARSR"/>
    <property type="match status" value="1"/>
</dbReference>
<protein>
    <recommendedName>
        <fullName evidence="4">HTH arsR-type domain-containing protein</fullName>
    </recommendedName>
</protein>
<gene>
    <name evidence="5" type="ORF">METZ01_LOCUS498376</name>
</gene>
<keyword evidence="3" id="KW-0804">Transcription</keyword>
<dbReference type="PROSITE" id="PS50987">
    <property type="entry name" value="HTH_ARSR_2"/>
    <property type="match status" value="1"/>
</dbReference>
<dbReference type="InterPro" id="IPR051081">
    <property type="entry name" value="HTH_MetalResp_TranReg"/>
</dbReference>
<feature type="domain" description="HTH arsR-type" evidence="4">
    <location>
        <begin position="1"/>
        <end position="95"/>
    </location>
</feature>
<dbReference type="GO" id="GO:0003677">
    <property type="term" value="F:DNA binding"/>
    <property type="evidence" value="ECO:0007669"/>
    <property type="project" value="UniProtKB-KW"/>
</dbReference>
<proteinExistence type="predicted"/>
<dbReference type="SUPFAM" id="SSF46785">
    <property type="entry name" value="Winged helix' DNA-binding domain"/>
    <property type="match status" value="1"/>
</dbReference>
<name>A0A383DLZ6_9ZZZZ</name>
<dbReference type="PANTHER" id="PTHR33154:SF18">
    <property type="entry name" value="ARSENICAL RESISTANCE OPERON REPRESSOR"/>
    <property type="match status" value="1"/>
</dbReference>
<dbReference type="EMBL" id="UINC01218481">
    <property type="protein sequence ID" value="SVE45522.1"/>
    <property type="molecule type" value="Genomic_DNA"/>
</dbReference>
<dbReference type="InterPro" id="IPR036390">
    <property type="entry name" value="WH_DNA-bd_sf"/>
</dbReference>
<dbReference type="Pfam" id="PF01022">
    <property type="entry name" value="HTH_5"/>
    <property type="match status" value="1"/>
</dbReference>
<evidence type="ECO:0000256" key="1">
    <source>
        <dbReference type="ARBA" id="ARBA00023015"/>
    </source>
</evidence>